<evidence type="ECO:0000256" key="1">
    <source>
        <dbReference type="SAM" id="MobiDB-lite"/>
    </source>
</evidence>
<feature type="compositionally biased region" description="Acidic residues" evidence="1">
    <location>
        <begin position="575"/>
        <end position="587"/>
    </location>
</feature>
<dbReference type="Proteomes" id="UP000198406">
    <property type="component" value="Unassembled WGS sequence"/>
</dbReference>
<dbReference type="Gene3D" id="3.90.75.20">
    <property type="match status" value="2"/>
</dbReference>
<reference evidence="2 3" key="1">
    <citation type="journal article" date="2015" name="Plant Cell">
        <title>Oil accumulation by the oleaginous diatom Fistulifera solaris as revealed by the genome and transcriptome.</title>
        <authorList>
            <person name="Tanaka T."/>
            <person name="Maeda Y."/>
            <person name="Veluchamy A."/>
            <person name="Tanaka M."/>
            <person name="Abida H."/>
            <person name="Marechal E."/>
            <person name="Bowler C."/>
            <person name="Muto M."/>
            <person name="Sunaga Y."/>
            <person name="Tanaka M."/>
            <person name="Yoshino T."/>
            <person name="Taniguchi T."/>
            <person name="Fukuda Y."/>
            <person name="Nemoto M."/>
            <person name="Matsumoto M."/>
            <person name="Wong P.S."/>
            <person name="Aburatani S."/>
            <person name="Fujibuchi W."/>
        </authorList>
    </citation>
    <scope>NUCLEOTIDE SEQUENCE [LARGE SCALE GENOMIC DNA]</scope>
    <source>
        <strain evidence="2 3">JPCC DA0580</strain>
    </source>
</reference>
<protein>
    <recommendedName>
        <fullName evidence="4">HNH nuclease domain-containing protein</fullName>
    </recommendedName>
</protein>
<organism evidence="2 3">
    <name type="scientific">Fistulifera solaris</name>
    <name type="common">Oleaginous diatom</name>
    <dbReference type="NCBI Taxonomy" id="1519565"/>
    <lineage>
        <taxon>Eukaryota</taxon>
        <taxon>Sar</taxon>
        <taxon>Stramenopiles</taxon>
        <taxon>Ochrophyta</taxon>
        <taxon>Bacillariophyta</taxon>
        <taxon>Bacillariophyceae</taxon>
        <taxon>Bacillariophycidae</taxon>
        <taxon>Naviculales</taxon>
        <taxon>Naviculaceae</taxon>
        <taxon>Fistulifera</taxon>
    </lineage>
</organism>
<feature type="region of interest" description="Disordered" evidence="1">
    <location>
        <begin position="863"/>
        <end position="916"/>
    </location>
</feature>
<feature type="region of interest" description="Disordered" evidence="1">
    <location>
        <begin position="575"/>
        <end position="653"/>
    </location>
</feature>
<feature type="compositionally biased region" description="Acidic residues" evidence="1">
    <location>
        <begin position="869"/>
        <end position="882"/>
    </location>
</feature>
<dbReference type="InterPro" id="IPR044925">
    <property type="entry name" value="His-Me_finger_sf"/>
</dbReference>
<feature type="compositionally biased region" description="Acidic residues" evidence="1">
    <location>
        <begin position="636"/>
        <end position="650"/>
    </location>
</feature>
<gene>
    <name evidence="2" type="ORF">FisN_6Hu206</name>
</gene>
<keyword evidence="3" id="KW-1185">Reference proteome</keyword>
<evidence type="ECO:0000313" key="3">
    <source>
        <dbReference type="Proteomes" id="UP000198406"/>
    </source>
</evidence>
<evidence type="ECO:0008006" key="4">
    <source>
        <dbReference type="Google" id="ProtNLM"/>
    </source>
</evidence>
<comment type="caution">
    <text evidence="2">The sequence shown here is derived from an EMBL/GenBank/DDBJ whole genome shotgun (WGS) entry which is preliminary data.</text>
</comment>
<feature type="compositionally biased region" description="Basic and acidic residues" evidence="1">
    <location>
        <begin position="905"/>
        <end position="916"/>
    </location>
</feature>
<accession>A0A1Z5K1W2</accession>
<evidence type="ECO:0000313" key="2">
    <source>
        <dbReference type="EMBL" id="GAX20255.1"/>
    </source>
</evidence>
<dbReference type="SUPFAM" id="SSF54060">
    <property type="entry name" value="His-Me finger endonucleases"/>
    <property type="match status" value="2"/>
</dbReference>
<dbReference type="InParanoid" id="A0A1Z5K1W2"/>
<feature type="compositionally biased region" description="Low complexity" evidence="1">
    <location>
        <begin position="624"/>
        <end position="635"/>
    </location>
</feature>
<name>A0A1Z5K1W2_FISSO</name>
<dbReference type="EMBL" id="BDSP01000146">
    <property type="protein sequence ID" value="GAX20255.1"/>
    <property type="molecule type" value="Genomic_DNA"/>
</dbReference>
<sequence length="1013" mass="115720">MRFERIALAIFSNTPPFWASIHGNTGARLDPVVSIPYQDPREFELNGDRTLRPQGVRFDGVPLQYADPAVMQDFWELIRLSNQESTAYHSDDDGYYLPIGVPNKLFQEGSLGKVPRFIQAMLATKKTVLAYEECLRVAQNSGFVPMPQGQTRGFFGSMADGTQVYMAPNYLPHLPVVYFVSRAGFVLACHRQWVTTATAKDYLNKGIGEVIGRRSWKRGKQPRKDSWLVRSYKLMLAAPNPENYRYVNLSDEDCSKGNTRFKCSVAALIAATFHGPRPSPNHVVHHKGDRCNNNLDLLEWITQHENMLLANRTPGYESSLRESTRDLKIKYKQCLSSRALRRKQKWLRKQRWYKHPKLPILINEKGDHLFDIEAGTFCKITVITYKLHSENSKVPFIKMLTWCCGRVRTFYRLAMECFTGKLLTRREQVDHIDLNRENNEKSNLRIFSALQNANNKSTTVELRQDGEMVGVYHEKGLFWKVKYSDYSTYEEKKRACIRAKYFCYYQYGGSESAAFHARMFRAQMNQANANYRQIHALRHRGRSADETPPEWIEDGVPLPVISFVDTRWTICDDANYEYDNDDEDDGGFNDSSNSSDEEKNDTNEPLQIAHIRNDFPNDNDLDVVNDNGNNGSSAENGEDHDEYNDFGNDEDGNRGERVVMLSTRQGQNPETANACAVISALNVKCHICSGYTIENRKIEHNIDFGCIRYLRILRPDPEEYTNLENSLVNSQVLRDESLIGARVANIFDDDSVRDVLEILAQARNNAGATLLFRDHVVSLIKYGNAYDLIDSVPGSRTYCIGQDEIFASIRRYALRQFVPFELQAMGEWTQASAEQDRRTFLAMVYEGLPGKIGDDHITCRIDDKNHNNDDDDDSSSNEEDFDAYMGGEKDVALDTYQRRNRSKRPRVDGGVDKDSQQARVLITSNVKRALPANDSTRLTALANGPTQRRKHGRAGDQRYQKALEMILANPKLKSWDAIKLCFVFPSEAGYASVDTEGLTRKQRVEALNRRLKP</sequence>
<proteinExistence type="predicted"/>
<dbReference type="AlphaFoldDB" id="A0A1Z5K1W2"/>